<accession>A0A7I7X3Y3</accession>
<dbReference type="KEGG" id="mhib:MHIB_23230"/>
<name>A0A7I7X3Y3_9MYCO</name>
<dbReference type="InterPro" id="IPR024455">
    <property type="entry name" value="Phage_capsid"/>
</dbReference>
<dbReference type="Gene3D" id="3.30.2320.10">
    <property type="entry name" value="hypothetical protein PF0899 domain"/>
    <property type="match status" value="1"/>
</dbReference>
<evidence type="ECO:0000259" key="2">
    <source>
        <dbReference type="Pfam" id="PF05065"/>
    </source>
</evidence>
<evidence type="ECO:0000313" key="4">
    <source>
        <dbReference type="Proteomes" id="UP000467260"/>
    </source>
</evidence>
<evidence type="ECO:0000256" key="1">
    <source>
        <dbReference type="ARBA" id="ARBA00004328"/>
    </source>
</evidence>
<dbReference type="Pfam" id="PF05065">
    <property type="entry name" value="Phage_capsid"/>
    <property type="match status" value="1"/>
</dbReference>
<reference evidence="3 4" key="1">
    <citation type="journal article" date="2019" name="Emerg. Microbes Infect.">
        <title>Comprehensive subspecies identification of 175 nontuberculous mycobacteria species based on 7547 genomic profiles.</title>
        <authorList>
            <person name="Matsumoto Y."/>
            <person name="Kinjo T."/>
            <person name="Motooka D."/>
            <person name="Nabeya D."/>
            <person name="Jung N."/>
            <person name="Uechi K."/>
            <person name="Horii T."/>
            <person name="Iida T."/>
            <person name="Fujita J."/>
            <person name="Nakamura S."/>
        </authorList>
    </citation>
    <scope>NUCLEOTIDE SEQUENCE [LARGE SCALE GENOMIC DNA]</scope>
    <source>
        <strain evidence="3 4">JCM 13571</strain>
    </source>
</reference>
<dbReference type="NCBIfam" id="TIGR01554">
    <property type="entry name" value="major_cap_HK97"/>
    <property type="match status" value="1"/>
</dbReference>
<organism evidence="3 4">
    <name type="scientific">Mycolicibacter hiberniae</name>
    <dbReference type="NCBI Taxonomy" id="29314"/>
    <lineage>
        <taxon>Bacteria</taxon>
        <taxon>Bacillati</taxon>
        <taxon>Actinomycetota</taxon>
        <taxon>Actinomycetes</taxon>
        <taxon>Mycobacteriales</taxon>
        <taxon>Mycobacteriaceae</taxon>
        <taxon>Mycolicibacter</taxon>
    </lineage>
</organism>
<comment type="subcellular location">
    <subcellularLocation>
        <location evidence="1">Virion</location>
    </subcellularLocation>
</comment>
<evidence type="ECO:0000313" key="3">
    <source>
        <dbReference type="EMBL" id="BBZ23905.1"/>
    </source>
</evidence>
<gene>
    <name evidence="3" type="ORF">MHIB_23230</name>
</gene>
<protein>
    <recommendedName>
        <fullName evidence="2">Phage capsid-like C-terminal domain-containing protein</fullName>
    </recommendedName>
</protein>
<dbReference type="Gene3D" id="3.30.2400.10">
    <property type="entry name" value="Major capsid protein gp5"/>
    <property type="match status" value="1"/>
</dbReference>
<keyword evidence="4" id="KW-1185">Reference proteome</keyword>
<dbReference type="SUPFAM" id="SSF56563">
    <property type="entry name" value="Major capsid protein gp5"/>
    <property type="match status" value="1"/>
</dbReference>
<dbReference type="Proteomes" id="UP000467260">
    <property type="component" value="Chromosome"/>
</dbReference>
<proteinExistence type="predicted"/>
<feature type="domain" description="Phage capsid-like C-terminal" evidence="2">
    <location>
        <begin position="24"/>
        <end position="268"/>
    </location>
</feature>
<sequence>MSTTRADLASAWLPEDYGDLVNLAVQAKSIAANAATFLTTNKSKLNVPVWKSDPGVGWYDELDPIAEADGDAEEVTVVPAKTAGLTLVGNESVGDTDPAIADRIGQALANQIARSVDQAFFANTTAKGPDGLLSLGYSVVSTGGSLTNLDAFVTARYRALAFGSVLTSWIVSPETAEALSKLKIASGSNQSLLTFVEDGIQVCGLPVLVSDQVDAGTVAWGIPKEHTLFVQRTGTEVSQFHNVQQDGRWIRATSRIGVAFVNEPGVVRIVDGPITYALSFGGATGGNATVSLNGLGPSVTIAHNANATAVKAAIVGIDDGIVADDVTVTGSAGEFTVIVPGVLTVNGAALTGGTGASVTLA</sequence>
<dbReference type="AlphaFoldDB" id="A0A7I7X3Y3"/>
<dbReference type="RefSeq" id="WP_234808775.1">
    <property type="nucleotide sequence ID" value="NZ_AP022609.1"/>
</dbReference>
<dbReference type="InterPro" id="IPR054612">
    <property type="entry name" value="Phage_capsid-like_C"/>
</dbReference>
<dbReference type="EMBL" id="AP022609">
    <property type="protein sequence ID" value="BBZ23905.1"/>
    <property type="molecule type" value="Genomic_DNA"/>
</dbReference>